<evidence type="ECO:0000256" key="2">
    <source>
        <dbReference type="ARBA" id="ARBA00023125"/>
    </source>
</evidence>
<proteinExistence type="predicted"/>
<dbReference type="EMBL" id="JAJATZ010000005">
    <property type="protein sequence ID" value="MCB5199958.1"/>
    <property type="molecule type" value="Genomic_DNA"/>
</dbReference>
<keyword evidence="1" id="KW-0805">Transcription regulation</keyword>
<dbReference type="InterPro" id="IPR036390">
    <property type="entry name" value="WH_DNA-bd_sf"/>
</dbReference>
<evidence type="ECO:0000313" key="5">
    <source>
        <dbReference type="EMBL" id="MCB5199958.1"/>
    </source>
</evidence>
<evidence type="ECO:0000313" key="6">
    <source>
        <dbReference type="Proteomes" id="UP001138961"/>
    </source>
</evidence>
<keyword evidence="2" id="KW-0238">DNA-binding</keyword>
<dbReference type="InterPro" id="IPR018490">
    <property type="entry name" value="cNMP-bd_dom_sf"/>
</dbReference>
<comment type="caution">
    <text evidence="5">The sequence shown here is derived from an EMBL/GenBank/DDBJ whole genome shotgun (WGS) entry which is preliminary data.</text>
</comment>
<dbReference type="InterPro" id="IPR012318">
    <property type="entry name" value="HTH_CRP"/>
</dbReference>
<dbReference type="CDD" id="cd00038">
    <property type="entry name" value="CAP_ED"/>
    <property type="match status" value="1"/>
</dbReference>
<evidence type="ECO:0000256" key="1">
    <source>
        <dbReference type="ARBA" id="ARBA00023015"/>
    </source>
</evidence>
<feature type="domain" description="HTH crp-type" evidence="4">
    <location>
        <begin position="148"/>
        <end position="222"/>
    </location>
</feature>
<keyword evidence="3" id="KW-0804">Transcription</keyword>
<dbReference type="Pfam" id="PF13545">
    <property type="entry name" value="HTH_Crp_2"/>
    <property type="match status" value="1"/>
</dbReference>
<dbReference type="PROSITE" id="PS51063">
    <property type="entry name" value="HTH_CRP_2"/>
    <property type="match status" value="1"/>
</dbReference>
<protein>
    <submittedName>
        <fullName evidence="5">Crp/Fnr family transcriptional regulator</fullName>
    </submittedName>
</protein>
<organism evidence="5 6">
    <name type="scientific">Loktanella gaetbuli</name>
    <dbReference type="NCBI Taxonomy" id="2881335"/>
    <lineage>
        <taxon>Bacteria</taxon>
        <taxon>Pseudomonadati</taxon>
        <taxon>Pseudomonadota</taxon>
        <taxon>Alphaproteobacteria</taxon>
        <taxon>Rhodobacterales</taxon>
        <taxon>Roseobacteraceae</taxon>
        <taxon>Loktanella</taxon>
    </lineage>
</organism>
<evidence type="ECO:0000259" key="4">
    <source>
        <dbReference type="PROSITE" id="PS51063"/>
    </source>
</evidence>
<dbReference type="SMART" id="SM00419">
    <property type="entry name" value="HTH_CRP"/>
    <property type="match status" value="1"/>
</dbReference>
<dbReference type="SUPFAM" id="SSF46785">
    <property type="entry name" value="Winged helix' DNA-binding domain"/>
    <property type="match status" value="1"/>
</dbReference>
<dbReference type="InterPro" id="IPR000595">
    <property type="entry name" value="cNMP-bd_dom"/>
</dbReference>
<evidence type="ECO:0000256" key="3">
    <source>
        <dbReference type="ARBA" id="ARBA00023163"/>
    </source>
</evidence>
<dbReference type="Proteomes" id="UP001138961">
    <property type="component" value="Unassembled WGS sequence"/>
</dbReference>
<gene>
    <name evidence="5" type="ORF">LGQ03_11980</name>
</gene>
<dbReference type="InterPro" id="IPR014710">
    <property type="entry name" value="RmlC-like_jellyroll"/>
</dbReference>
<keyword evidence="6" id="KW-1185">Reference proteome</keyword>
<dbReference type="RefSeq" id="WP_090159845.1">
    <property type="nucleotide sequence ID" value="NZ_JAJATZ010000005.1"/>
</dbReference>
<sequence>MKTSGQSAFLTRMTHLAELSLSDRAALAALEQNPTQLAKRQTVFAPGSPDDRIAIIRSGLAITRIMSGSQTTIAQLFMAGEVVGLSELGFSSALYQTTMQTDGTVSLISRKRLGDLARTNPRIFAMLLSMASLDSVTLLDRLHAVTRYSAEDRLMHFLLTVQAKTDQVSEQGSDRFPMPLSQKEIGDVLGLTDIYVNRLLRNLQKRGALEIARPYFRIIDKAAWVAQLDYKDRFSAVDFSWAG</sequence>
<dbReference type="SUPFAM" id="SSF51206">
    <property type="entry name" value="cAMP-binding domain-like"/>
    <property type="match status" value="1"/>
</dbReference>
<accession>A0ABS8BW41</accession>
<reference evidence="5" key="1">
    <citation type="submission" date="2021-10" db="EMBL/GenBank/DDBJ databases">
        <title>Loktanella gaetbuli sp. nov., isolated from a tidal flat.</title>
        <authorList>
            <person name="Park S."/>
            <person name="Yoon J.-H."/>
        </authorList>
    </citation>
    <scope>NUCLEOTIDE SEQUENCE</scope>
    <source>
        <strain evidence="5">TSTF-M6</strain>
    </source>
</reference>
<dbReference type="Gene3D" id="2.60.120.10">
    <property type="entry name" value="Jelly Rolls"/>
    <property type="match status" value="1"/>
</dbReference>
<dbReference type="Pfam" id="PF00027">
    <property type="entry name" value="cNMP_binding"/>
    <property type="match status" value="1"/>
</dbReference>
<name>A0ABS8BW41_9RHOB</name>